<evidence type="ECO:0000256" key="17">
    <source>
        <dbReference type="SAM" id="SignalP"/>
    </source>
</evidence>
<dbReference type="Pfam" id="PF00593">
    <property type="entry name" value="TonB_dep_Rec_b-barrel"/>
    <property type="match status" value="1"/>
</dbReference>
<dbReference type="RefSeq" id="WP_191722474.1">
    <property type="nucleotide sequence ID" value="NZ_JACSQK010000003.1"/>
</dbReference>
<keyword evidence="7 17" id="KW-0732">Signal</keyword>
<feature type="chain" id="PRO_5045598546" evidence="17">
    <location>
        <begin position="36"/>
        <end position="765"/>
    </location>
</feature>
<dbReference type="InterPro" id="IPR039426">
    <property type="entry name" value="TonB-dep_rcpt-like"/>
</dbReference>
<sequence length="765" mass="82640">MPHATKTSNKAGLHCELTQLALATGLCFVGASAFAQATATLPTVTVQESATSPLKTDIAPSAKFTAPLIDTPKTVTVINEEVMKQTGATSLADALRASPGVTFGSGEGGNPSGDRPFMRGSDAQGSIFVDGMRDIAAGSREVYNLESVEVVKGSDSAYAGRGGAGGSINLFTKKAKNDNFVSGDVGLGTDKYKRTTLDLNRKLSDTIGFRLNAMAHDADVPGRNGPENQRWGIAPTVTFGMNTPTQITLSYEHMQSDDMPDSGVPFAIGKPAGLTQNTTIRPTFGGNRENWYGLKARDFRKEKSDVFTVAAEHKFTDTNKIRNATRFSKSKQDYVWTQPDDSQGNVEKGQVWRRFNSRYSETETLQNITELTGQANTGSVKHQFAIGLELSREKSDVDSYKMVDANGTDIANSNQCKAGGSPYMCTTLPSPNGNDPWTGRMVRNNAFTHYKTETVSLYAFDTLTLSPQWLINGGIRMDDYRTKQWDSTASFSRNDTLFNYQLGVVYKLQPNASIYASIGTSSTPGGGANGQGLENQGITPGGRAPTLNASDLSPEKTRSLELGTKWDVLDQQLSLTAALFRNETTNARVRDPNTSLAAMAGDKVVNGLELGFSGRITKQWDVFGGYTYMDSEQKKIGNVALSDKFNPGRPSAGTGLAFPNTPKHSVSLWSSYKFTPKLNIGFGATGQSDVVAAYSYTENGSLIKKGTAGYVRYDAMLSYIFNPNVSLQVNVYNLTDKVYYASTYSAHYATLGSGRSAVATLKFTY</sequence>
<evidence type="ECO:0000256" key="7">
    <source>
        <dbReference type="ARBA" id="ARBA00022729"/>
    </source>
</evidence>
<evidence type="ECO:0000256" key="15">
    <source>
        <dbReference type="RuleBase" id="RU003357"/>
    </source>
</evidence>
<feature type="domain" description="TonB-dependent receptor plug" evidence="19">
    <location>
        <begin position="68"/>
        <end position="166"/>
    </location>
</feature>
<evidence type="ECO:0000313" key="20">
    <source>
        <dbReference type="EMBL" id="MBD7960063.1"/>
    </source>
</evidence>
<feature type="signal peptide" evidence="17">
    <location>
        <begin position="1"/>
        <end position="35"/>
    </location>
</feature>
<dbReference type="Gene3D" id="2.170.130.10">
    <property type="entry name" value="TonB-dependent receptor, plug domain"/>
    <property type="match status" value="1"/>
</dbReference>
<keyword evidence="10 15" id="KW-0798">TonB box</keyword>
<dbReference type="Pfam" id="PF07715">
    <property type="entry name" value="Plug"/>
    <property type="match status" value="1"/>
</dbReference>
<comment type="subcellular location">
    <subcellularLocation>
        <location evidence="1 14">Cell outer membrane</location>
        <topology evidence="1 14">Multi-pass membrane protein</topology>
    </subcellularLocation>
</comment>
<accession>A0ABR8S9B1</accession>
<dbReference type="InterPro" id="IPR012910">
    <property type="entry name" value="Plug_dom"/>
</dbReference>
<keyword evidence="21" id="KW-1185">Reference proteome</keyword>
<protein>
    <submittedName>
        <fullName evidence="20">TonB-dependent siderophore receptor</fullName>
    </submittedName>
</protein>
<dbReference type="InterPro" id="IPR000531">
    <property type="entry name" value="Beta-barrel_TonB"/>
</dbReference>
<gene>
    <name evidence="20" type="ORF">H9646_06185</name>
</gene>
<dbReference type="EMBL" id="JACSQK010000003">
    <property type="protein sequence ID" value="MBD7960063.1"/>
    <property type="molecule type" value="Genomic_DNA"/>
</dbReference>
<reference evidence="20 21" key="1">
    <citation type="submission" date="2020-08" db="EMBL/GenBank/DDBJ databases">
        <title>A Genomic Blueprint of the Chicken Gut Microbiome.</title>
        <authorList>
            <person name="Gilroy R."/>
            <person name="Ravi A."/>
            <person name="Getino M."/>
            <person name="Pursley I."/>
            <person name="Horton D.L."/>
            <person name="Alikhan N.-F."/>
            <person name="Baker D."/>
            <person name="Gharbi K."/>
            <person name="Hall N."/>
            <person name="Watson M."/>
            <person name="Adriaenssens E.M."/>
            <person name="Foster-Nyarko E."/>
            <person name="Jarju S."/>
            <person name="Secka A."/>
            <person name="Antonio M."/>
            <person name="Oren A."/>
            <person name="Chaudhuri R."/>
            <person name="La Ragione R.M."/>
            <person name="Hildebrand F."/>
            <person name="Pallen M.J."/>
        </authorList>
    </citation>
    <scope>NUCLEOTIDE SEQUENCE [LARGE SCALE GENOMIC DNA]</scope>
    <source>
        <strain evidence="20 21">Sa2CVA6</strain>
    </source>
</reference>
<feature type="domain" description="TonB-dependent receptor-like beta-barrel" evidence="18">
    <location>
        <begin position="275"/>
        <end position="734"/>
    </location>
</feature>
<proteinExistence type="inferred from homology"/>
<comment type="similarity">
    <text evidence="2 14 15">Belongs to the TonB-dependent receptor family.</text>
</comment>
<feature type="region of interest" description="Disordered" evidence="16">
    <location>
        <begin position="525"/>
        <end position="555"/>
    </location>
</feature>
<evidence type="ECO:0000256" key="9">
    <source>
        <dbReference type="ARBA" id="ARBA00023065"/>
    </source>
</evidence>
<dbReference type="NCBIfam" id="TIGR01783">
    <property type="entry name" value="TonB-siderophor"/>
    <property type="match status" value="1"/>
</dbReference>
<evidence type="ECO:0000313" key="21">
    <source>
        <dbReference type="Proteomes" id="UP000634919"/>
    </source>
</evidence>
<name>A0ABR8S9B1_9BURK</name>
<dbReference type="PANTHER" id="PTHR32552:SF89">
    <property type="entry name" value="CATECHOLATE SIDEROPHORE RECEPTOR FIU"/>
    <property type="match status" value="1"/>
</dbReference>
<keyword evidence="6 14" id="KW-0812">Transmembrane</keyword>
<evidence type="ECO:0000256" key="5">
    <source>
        <dbReference type="ARBA" id="ARBA00022496"/>
    </source>
</evidence>
<evidence type="ECO:0000256" key="10">
    <source>
        <dbReference type="ARBA" id="ARBA00023077"/>
    </source>
</evidence>
<evidence type="ECO:0000256" key="13">
    <source>
        <dbReference type="ARBA" id="ARBA00023237"/>
    </source>
</evidence>
<evidence type="ECO:0000256" key="8">
    <source>
        <dbReference type="ARBA" id="ARBA00023004"/>
    </source>
</evidence>
<dbReference type="PANTHER" id="PTHR32552">
    <property type="entry name" value="FERRICHROME IRON RECEPTOR-RELATED"/>
    <property type="match status" value="1"/>
</dbReference>
<keyword evidence="12 20" id="KW-0675">Receptor</keyword>
<dbReference type="Gene3D" id="2.40.170.20">
    <property type="entry name" value="TonB-dependent receptor, beta-barrel domain"/>
    <property type="match status" value="1"/>
</dbReference>
<keyword evidence="3 14" id="KW-0813">Transport</keyword>
<evidence type="ECO:0000256" key="12">
    <source>
        <dbReference type="ARBA" id="ARBA00023170"/>
    </source>
</evidence>
<dbReference type="InterPro" id="IPR037066">
    <property type="entry name" value="Plug_dom_sf"/>
</dbReference>
<keyword evidence="4 14" id="KW-1134">Transmembrane beta strand</keyword>
<evidence type="ECO:0000256" key="14">
    <source>
        <dbReference type="PROSITE-ProRule" id="PRU01360"/>
    </source>
</evidence>
<dbReference type="SUPFAM" id="SSF56935">
    <property type="entry name" value="Porins"/>
    <property type="match status" value="1"/>
</dbReference>
<dbReference type="InterPro" id="IPR010105">
    <property type="entry name" value="TonB_sidphr_rcpt"/>
</dbReference>
<keyword evidence="11 14" id="KW-0472">Membrane</keyword>
<dbReference type="Proteomes" id="UP000634919">
    <property type="component" value="Unassembled WGS sequence"/>
</dbReference>
<evidence type="ECO:0000256" key="16">
    <source>
        <dbReference type="SAM" id="MobiDB-lite"/>
    </source>
</evidence>
<evidence type="ECO:0000256" key="2">
    <source>
        <dbReference type="ARBA" id="ARBA00009810"/>
    </source>
</evidence>
<evidence type="ECO:0000259" key="18">
    <source>
        <dbReference type="Pfam" id="PF00593"/>
    </source>
</evidence>
<keyword evidence="8" id="KW-0408">Iron</keyword>
<organism evidence="20 21">
    <name type="scientific">Comamonas avium</name>
    <dbReference type="NCBI Taxonomy" id="2762231"/>
    <lineage>
        <taxon>Bacteria</taxon>
        <taxon>Pseudomonadati</taxon>
        <taxon>Pseudomonadota</taxon>
        <taxon>Betaproteobacteria</taxon>
        <taxon>Burkholderiales</taxon>
        <taxon>Comamonadaceae</taxon>
        <taxon>Comamonas</taxon>
    </lineage>
</organism>
<evidence type="ECO:0000259" key="19">
    <source>
        <dbReference type="Pfam" id="PF07715"/>
    </source>
</evidence>
<comment type="caution">
    <text evidence="20">The sequence shown here is derived from an EMBL/GenBank/DDBJ whole genome shotgun (WGS) entry which is preliminary data.</text>
</comment>
<evidence type="ECO:0000256" key="3">
    <source>
        <dbReference type="ARBA" id="ARBA00022448"/>
    </source>
</evidence>
<dbReference type="InterPro" id="IPR036942">
    <property type="entry name" value="Beta-barrel_TonB_sf"/>
</dbReference>
<keyword evidence="9" id="KW-0406">Ion transport</keyword>
<evidence type="ECO:0000256" key="4">
    <source>
        <dbReference type="ARBA" id="ARBA00022452"/>
    </source>
</evidence>
<evidence type="ECO:0000256" key="1">
    <source>
        <dbReference type="ARBA" id="ARBA00004571"/>
    </source>
</evidence>
<keyword evidence="5" id="KW-0410">Iron transport</keyword>
<keyword evidence="13 14" id="KW-0998">Cell outer membrane</keyword>
<dbReference type="CDD" id="cd01347">
    <property type="entry name" value="ligand_gated_channel"/>
    <property type="match status" value="1"/>
</dbReference>
<evidence type="ECO:0000256" key="11">
    <source>
        <dbReference type="ARBA" id="ARBA00023136"/>
    </source>
</evidence>
<evidence type="ECO:0000256" key="6">
    <source>
        <dbReference type="ARBA" id="ARBA00022692"/>
    </source>
</evidence>
<dbReference type="PROSITE" id="PS52016">
    <property type="entry name" value="TONB_DEPENDENT_REC_3"/>
    <property type="match status" value="1"/>
</dbReference>